<name>A0ABN8SR18_9CNID</name>
<keyword evidence="3" id="KW-1185">Reference proteome</keyword>
<gene>
    <name evidence="2" type="ORF">PEVE_00026989</name>
</gene>
<dbReference type="Proteomes" id="UP001159427">
    <property type="component" value="Unassembled WGS sequence"/>
</dbReference>
<dbReference type="PANTHER" id="PTHR13627:SF32">
    <property type="entry name" value="AGAP006029-PA"/>
    <property type="match status" value="1"/>
</dbReference>
<dbReference type="InterPro" id="IPR007074">
    <property type="entry name" value="LicD/FKTN/FKRP_NTP_transf"/>
</dbReference>
<sequence>MVSRAGNRPVNCEKSAKEIQQLVDLAHEVHKVLDEIGIKHWLMFGSLWGIQRKLYNPLPWDDDVDIGVSGDDVHYQSLSREKFLSAFTTKGFTLKERLDRNGIVGIFNQKICPSGWVDIFIFYDYWGNMKRTGWETWLAPINYNLYSSFSSRAVEGTLPKARFGDFDMYVPKDILLVLKSVYPFNWWVEDRPRNCVNKKI</sequence>
<dbReference type="EMBL" id="CALNXI010003684">
    <property type="protein sequence ID" value="CAH3194029.1"/>
    <property type="molecule type" value="Genomic_DNA"/>
</dbReference>
<feature type="domain" description="LicD/FKTN/FKRP nucleotidyltransferase" evidence="1">
    <location>
        <begin position="36"/>
        <end position="74"/>
    </location>
</feature>
<evidence type="ECO:0000313" key="3">
    <source>
        <dbReference type="Proteomes" id="UP001159427"/>
    </source>
</evidence>
<dbReference type="InterPro" id="IPR052613">
    <property type="entry name" value="LicD_transferase"/>
</dbReference>
<organism evidence="2 3">
    <name type="scientific">Porites evermanni</name>
    <dbReference type="NCBI Taxonomy" id="104178"/>
    <lineage>
        <taxon>Eukaryota</taxon>
        <taxon>Metazoa</taxon>
        <taxon>Cnidaria</taxon>
        <taxon>Anthozoa</taxon>
        <taxon>Hexacorallia</taxon>
        <taxon>Scleractinia</taxon>
        <taxon>Fungiina</taxon>
        <taxon>Poritidae</taxon>
        <taxon>Porites</taxon>
    </lineage>
</organism>
<accession>A0ABN8SR18</accession>
<dbReference type="PANTHER" id="PTHR13627">
    <property type="entry name" value="FUKUTIN RELATED PROTEIN"/>
    <property type="match status" value="1"/>
</dbReference>
<comment type="caution">
    <text evidence="2">The sequence shown here is derived from an EMBL/GenBank/DDBJ whole genome shotgun (WGS) entry which is preliminary data.</text>
</comment>
<evidence type="ECO:0000313" key="2">
    <source>
        <dbReference type="EMBL" id="CAH3194029.1"/>
    </source>
</evidence>
<evidence type="ECO:0000259" key="1">
    <source>
        <dbReference type="Pfam" id="PF04991"/>
    </source>
</evidence>
<dbReference type="Pfam" id="PF04991">
    <property type="entry name" value="LicD"/>
    <property type="match status" value="1"/>
</dbReference>
<protein>
    <recommendedName>
        <fullName evidence="1">LicD/FKTN/FKRP nucleotidyltransferase domain-containing protein</fullName>
    </recommendedName>
</protein>
<reference evidence="2 3" key="1">
    <citation type="submission" date="2022-05" db="EMBL/GenBank/DDBJ databases">
        <authorList>
            <consortium name="Genoscope - CEA"/>
            <person name="William W."/>
        </authorList>
    </citation>
    <scope>NUCLEOTIDE SEQUENCE [LARGE SCALE GENOMIC DNA]</scope>
</reference>
<proteinExistence type="predicted"/>